<dbReference type="Proteomes" id="UP000836387">
    <property type="component" value="Unassembled WGS sequence"/>
</dbReference>
<organism evidence="1 2">
    <name type="scientific">Clonostachys rosea f. rosea IK726</name>
    <dbReference type="NCBI Taxonomy" id="1349383"/>
    <lineage>
        <taxon>Eukaryota</taxon>
        <taxon>Fungi</taxon>
        <taxon>Dikarya</taxon>
        <taxon>Ascomycota</taxon>
        <taxon>Pezizomycotina</taxon>
        <taxon>Sordariomycetes</taxon>
        <taxon>Hypocreomycetidae</taxon>
        <taxon>Hypocreales</taxon>
        <taxon>Bionectriaceae</taxon>
        <taxon>Clonostachys</taxon>
    </lineage>
</organism>
<protein>
    <submittedName>
        <fullName evidence="1">Uncharacterized protein</fullName>
    </submittedName>
</protein>
<accession>A0ACA9U1N7</accession>
<reference evidence="1" key="2">
    <citation type="submission" date="2021-10" db="EMBL/GenBank/DDBJ databases">
        <authorList>
            <person name="Piombo E."/>
        </authorList>
    </citation>
    <scope>NUCLEOTIDE SEQUENCE</scope>
</reference>
<keyword evidence="2" id="KW-1185">Reference proteome</keyword>
<name>A0ACA9U1N7_BIOOC</name>
<comment type="caution">
    <text evidence="1">The sequence shown here is derived from an EMBL/GenBank/DDBJ whole genome shotgun (WGS) entry which is preliminary data.</text>
</comment>
<proteinExistence type="predicted"/>
<sequence length="83" mass="9437">MSKAYIQMANSNQLQDKTAPHYTVPSIPPVQIKGRCGTMEDFRRRYSTNEDPTYTYDIGHTKTPKRVVDDGEAGLCLDLSTRR</sequence>
<evidence type="ECO:0000313" key="1">
    <source>
        <dbReference type="EMBL" id="CAG9947037.1"/>
    </source>
</evidence>
<reference evidence="1" key="1">
    <citation type="submission" date="2020-04" db="EMBL/GenBank/DDBJ databases">
        <authorList>
            <person name="Broberg M."/>
        </authorList>
    </citation>
    <scope>NUCLEOTIDE SEQUENCE</scope>
</reference>
<evidence type="ECO:0000313" key="2">
    <source>
        <dbReference type="Proteomes" id="UP000836387"/>
    </source>
</evidence>
<dbReference type="EMBL" id="CADEHS020000011">
    <property type="protein sequence ID" value="CAG9947037.1"/>
    <property type="molecule type" value="Genomic_DNA"/>
</dbReference>
<gene>
    <name evidence="1" type="ORF">CRV2_00013149</name>
</gene>